<dbReference type="GeneID" id="100487294"/>
<evidence type="ECO:0000313" key="7">
    <source>
        <dbReference type="RefSeq" id="XP_002933166.2"/>
    </source>
</evidence>
<sequence>MTMSGPEGNRGFSQRSPQSPAKQHCAQGHKEVFCSHQVDMASGSTKEQPKLSLFHEILSMVWNILKYYLTVAFTALFKMWQYCKALLSIWCSVPCNGHYRSQRNLSVNAEVDMLLYCAKKWKGEALRARQMRKAYEEVFLKYHIKSVRPVKDDSYSALRAVLFQVFNQGIPFPGWMKETDILKLPEILLYSQGCNWIQQFSFGPEKYAGTKVYGKLRRCLEVFKKEWTEICTSKDPAERRKMCKAIFSDESKENKLYEAVKFLMLYLVIDGYENIKAEHNLPQFFNMLFLRDTSSDPLSFMMNHLNPIGDTTGVEQVEMCLVGYILEVKIKVFRLTKFNTEKFQVFYPEDYKCDWQEICLVTEDDRHYNIPIIASHNNKGK</sequence>
<evidence type="ECO:0000256" key="4">
    <source>
        <dbReference type="SAM" id="MobiDB-lite"/>
    </source>
</evidence>
<dbReference type="Ensembl" id="ENSXETT00000098944">
    <property type="protein sequence ID" value="ENSXETP00000083577"/>
    <property type="gene ID" value="ENSXETG00000001727"/>
</dbReference>
<name>A0A6I8RQG4_XENTR</name>
<keyword evidence="3" id="KW-0963">Cytoplasm</keyword>
<dbReference type="PANTHER" id="PTHR33662:SF1">
    <property type="entry name" value="INACTIVE UBIQUITIN THIOESTERASE OTULINL"/>
    <property type="match status" value="1"/>
</dbReference>
<dbReference type="CTD" id="54491"/>
<dbReference type="PRINTS" id="PR02055">
    <property type="entry name" value="PROTEINF105"/>
</dbReference>
<gene>
    <name evidence="5 7 8" type="primary">otulinl</name>
</gene>
<reference evidence="5" key="2">
    <citation type="submission" date="2020-05" db="UniProtKB">
        <authorList>
            <consortium name="Ensembl"/>
        </authorList>
    </citation>
    <scope>IDENTIFICATION</scope>
</reference>
<organism evidence="5">
    <name type="scientific">Xenopus tropicalis</name>
    <name type="common">Western clawed frog</name>
    <name type="synonym">Silurana tropicalis</name>
    <dbReference type="NCBI Taxonomy" id="8364"/>
    <lineage>
        <taxon>Eukaryota</taxon>
        <taxon>Metazoa</taxon>
        <taxon>Chordata</taxon>
        <taxon>Craniata</taxon>
        <taxon>Vertebrata</taxon>
        <taxon>Euteleostomi</taxon>
        <taxon>Amphibia</taxon>
        <taxon>Batrachia</taxon>
        <taxon>Anura</taxon>
        <taxon>Pipoidea</taxon>
        <taxon>Pipidae</taxon>
        <taxon>Xenopodinae</taxon>
        <taxon>Xenopus</taxon>
        <taxon>Silurana</taxon>
    </lineage>
</organism>
<reference evidence="7" key="3">
    <citation type="submission" date="2025-04" db="UniProtKB">
        <authorList>
            <consortium name="RefSeq"/>
        </authorList>
    </citation>
    <scope>IDENTIFICATION</scope>
    <source>
        <strain evidence="7">Nigerian</strain>
        <tissue evidence="7">Liver and blood</tissue>
    </source>
</reference>
<dbReference type="PRINTS" id="PR02056">
    <property type="entry name" value="PROTEINF105A"/>
</dbReference>
<evidence type="ECO:0000313" key="6">
    <source>
        <dbReference type="Proteomes" id="UP000008143"/>
    </source>
</evidence>
<evidence type="ECO:0000313" key="8">
    <source>
        <dbReference type="Xenbase" id="XB-GENE-6042364"/>
    </source>
</evidence>
<dbReference type="Xenbase" id="XB-GENE-6042364">
    <property type="gene designation" value="otulinl"/>
</dbReference>
<reference evidence="5" key="1">
    <citation type="journal article" date="2010" name="Science">
        <title>The genome of the Western clawed frog Xenopus tropicalis.</title>
        <authorList>
            <person name="Hellsten U."/>
            <person name="Harland R.M."/>
            <person name="Gilchrist M.J."/>
            <person name="Hendrix D."/>
            <person name="Jurka J."/>
            <person name="Kapitonov V."/>
            <person name="Ovcharenko I."/>
            <person name="Putnam N.H."/>
            <person name="Shu S."/>
            <person name="Taher L."/>
            <person name="Blitz I.L."/>
            <person name="Blumberg B."/>
            <person name="Dichmann D.S."/>
            <person name="Dubchak I."/>
            <person name="Amaya E."/>
            <person name="Detter J.C."/>
            <person name="Fletcher R."/>
            <person name="Gerhard D.S."/>
            <person name="Goodstein D."/>
            <person name="Graves T."/>
            <person name="Grigoriev I.V."/>
            <person name="Grimwood J."/>
            <person name="Kawashima T."/>
            <person name="Lindquist E."/>
            <person name="Lucas S.M."/>
            <person name="Mead P.E."/>
            <person name="Mitros T."/>
            <person name="Ogino H."/>
            <person name="Ohta Y."/>
            <person name="Poliakov A.V."/>
            <person name="Pollet N."/>
            <person name="Robert J."/>
            <person name="Salamov A."/>
            <person name="Sater A.K."/>
            <person name="Schmutz J."/>
            <person name="Terry A."/>
            <person name="Vize P.D."/>
            <person name="Warren W.C."/>
            <person name="Wells D."/>
            <person name="Wills A."/>
            <person name="Wilson R.K."/>
            <person name="Zimmerman L.B."/>
            <person name="Zorn A.M."/>
            <person name="Grainger R."/>
            <person name="Grammer T."/>
            <person name="Khokha M.K."/>
            <person name="Richardson P.M."/>
            <person name="Rokhsar D.S."/>
        </authorList>
    </citation>
    <scope>NUCLEOTIDE SEQUENCE [LARGE SCALE GENOMIC DNA]</scope>
    <source>
        <strain evidence="5">Nigerian</strain>
    </source>
</reference>
<dbReference type="KEGG" id="xtr:100487294"/>
<evidence type="ECO:0000313" key="5">
    <source>
        <dbReference type="Ensembl" id="ENSXETP00000083577"/>
    </source>
</evidence>
<dbReference type="PANTHER" id="PTHR33662">
    <property type="entry name" value="OTU DEUBIQUITINASE WITH LINEAR LINKAGE-SPECIFICITY A-RELATED"/>
    <property type="match status" value="1"/>
</dbReference>
<evidence type="ECO:0000256" key="1">
    <source>
        <dbReference type="ARBA" id="ARBA00004496"/>
    </source>
</evidence>
<feature type="compositionally biased region" description="Polar residues" evidence="4">
    <location>
        <begin position="11"/>
        <end position="21"/>
    </location>
</feature>
<proteinExistence type="inferred from homology"/>
<accession>A0A6I8RQG4</accession>
<protein>
    <submittedName>
        <fullName evidence="7">Inactive ubiquitin thioesterase OTULINL</fullName>
    </submittedName>
    <submittedName>
        <fullName evidence="5">OTU deubiquitinase with linear linkage-specificity-like</fullName>
    </submittedName>
</protein>
<dbReference type="Proteomes" id="UP000008143">
    <property type="component" value="Chromosome 6"/>
</dbReference>
<evidence type="ECO:0000256" key="3">
    <source>
        <dbReference type="ARBA" id="ARBA00022490"/>
    </source>
</evidence>
<dbReference type="Pfam" id="PF16218">
    <property type="entry name" value="Peptidase_C101"/>
    <property type="match status" value="1"/>
</dbReference>
<feature type="region of interest" description="Disordered" evidence="4">
    <location>
        <begin position="1"/>
        <end position="22"/>
    </location>
</feature>
<comment type="subcellular location">
    <subcellularLocation>
        <location evidence="1">Cytoplasm</location>
    </subcellularLocation>
</comment>
<dbReference type="AlphaFoldDB" id="A0A6I8RQG4"/>
<dbReference type="OMA" id="KEWTEIC"/>
<comment type="similarity">
    <text evidence="2">Belongs to the peptidase C65 family. Otulin subfamily.</text>
</comment>
<evidence type="ECO:0000256" key="2">
    <source>
        <dbReference type="ARBA" id="ARBA00010267"/>
    </source>
</evidence>
<dbReference type="GO" id="GO:0005737">
    <property type="term" value="C:cytoplasm"/>
    <property type="evidence" value="ECO:0007669"/>
    <property type="project" value="UniProtKB-SubCell"/>
</dbReference>
<dbReference type="InterPro" id="IPR023235">
    <property type="entry name" value="FAM105"/>
</dbReference>
<dbReference type="RefSeq" id="XP_002933166.2">
    <property type="nucleotide sequence ID" value="XM_002933120.4"/>
</dbReference>
<dbReference type="GeneTree" id="ENSGT00390000009802"/>
<dbReference type="Bgee" id="ENSXETG00000001727">
    <property type="expression patterns" value="Expressed in liver and 5 other cell types or tissues"/>
</dbReference>
<dbReference type="AGR" id="Xenbase:XB-GENE-6042364"/>
<keyword evidence="6" id="KW-1185">Reference proteome</keyword>
<dbReference type="InterPro" id="IPR023236">
    <property type="entry name" value="OTULINL"/>
</dbReference>
<dbReference type="OrthoDB" id="5962728at2759"/>